<accession>A0A3P6SDV2</accession>
<dbReference type="Proteomes" id="UP000271889">
    <property type="component" value="Unassembled WGS sequence"/>
</dbReference>
<dbReference type="OrthoDB" id="5866685at2759"/>
<feature type="transmembrane region" description="Helical" evidence="1">
    <location>
        <begin position="46"/>
        <end position="66"/>
    </location>
</feature>
<evidence type="ECO:0008006" key="4">
    <source>
        <dbReference type="Google" id="ProtNLM"/>
    </source>
</evidence>
<evidence type="ECO:0000256" key="1">
    <source>
        <dbReference type="SAM" id="Phobius"/>
    </source>
</evidence>
<evidence type="ECO:0000313" key="2">
    <source>
        <dbReference type="EMBL" id="VDK67543.1"/>
    </source>
</evidence>
<keyword evidence="1" id="KW-0812">Transmembrane</keyword>
<sequence length="68" mass="7638">MYYLSNNDIAYIVALAILTAWSIFANAFLLYMIVCRSPKNLSPYRIFLGNAALTQLLLSIDIIVVAPR</sequence>
<keyword evidence="3" id="KW-1185">Reference proteome</keyword>
<dbReference type="Pfam" id="PF10317">
    <property type="entry name" value="7TM_GPCR_Srd"/>
    <property type="match status" value="1"/>
</dbReference>
<keyword evidence="1" id="KW-0472">Membrane</keyword>
<gene>
    <name evidence="2" type="ORF">CGOC_LOCUS6331</name>
</gene>
<reference evidence="2 3" key="1">
    <citation type="submission" date="2018-11" db="EMBL/GenBank/DDBJ databases">
        <authorList>
            <consortium name="Pathogen Informatics"/>
        </authorList>
    </citation>
    <scope>NUCLEOTIDE SEQUENCE [LARGE SCALE GENOMIC DNA]</scope>
</reference>
<keyword evidence="1" id="KW-1133">Transmembrane helix</keyword>
<dbReference type="InterPro" id="IPR019421">
    <property type="entry name" value="7TM_GPCR_serpentine_rcpt_Srd"/>
</dbReference>
<dbReference type="AlphaFoldDB" id="A0A3P6SDV2"/>
<dbReference type="EMBL" id="UYRV01020416">
    <property type="protein sequence ID" value="VDK67543.1"/>
    <property type="molecule type" value="Genomic_DNA"/>
</dbReference>
<evidence type="ECO:0000313" key="3">
    <source>
        <dbReference type="Proteomes" id="UP000271889"/>
    </source>
</evidence>
<feature type="transmembrane region" description="Helical" evidence="1">
    <location>
        <begin position="12"/>
        <end position="34"/>
    </location>
</feature>
<organism evidence="2 3">
    <name type="scientific">Cylicostephanus goldi</name>
    <name type="common">Nematode worm</name>
    <dbReference type="NCBI Taxonomy" id="71465"/>
    <lineage>
        <taxon>Eukaryota</taxon>
        <taxon>Metazoa</taxon>
        <taxon>Ecdysozoa</taxon>
        <taxon>Nematoda</taxon>
        <taxon>Chromadorea</taxon>
        <taxon>Rhabditida</taxon>
        <taxon>Rhabditina</taxon>
        <taxon>Rhabditomorpha</taxon>
        <taxon>Strongyloidea</taxon>
        <taxon>Strongylidae</taxon>
        <taxon>Cylicostephanus</taxon>
    </lineage>
</organism>
<proteinExistence type="predicted"/>
<protein>
    <recommendedName>
        <fullName evidence="4">G-protein coupled receptors family 1 profile domain-containing protein</fullName>
    </recommendedName>
</protein>
<name>A0A3P6SDV2_CYLGO</name>